<accession>A0AAE0NIB5</accession>
<feature type="region of interest" description="Disordered" evidence="1">
    <location>
        <begin position="1"/>
        <end position="29"/>
    </location>
</feature>
<feature type="compositionally biased region" description="Polar residues" evidence="1">
    <location>
        <begin position="265"/>
        <end position="275"/>
    </location>
</feature>
<reference evidence="3" key="1">
    <citation type="journal article" date="2023" name="Mol. Phylogenet. Evol.">
        <title>Genome-scale phylogeny and comparative genomics of the fungal order Sordariales.</title>
        <authorList>
            <person name="Hensen N."/>
            <person name="Bonometti L."/>
            <person name="Westerberg I."/>
            <person name="Brannstrom I.O."/>
            <person name="Guillou S."/>
            <person name="Cros-Aarteil S."/>
            <person name="Calhoun S."/>
            <person name="Haridas S."/>
            <person name="Kuo A."/>
            <person name="Mondo S."/>
            <person name="Pangilinan J."/>
            <person name="Riley R."/>
            <person name="LaButti K."/>
            <person name="Andreopoulos B."/>
            <person name="Lipzen A."/>
            <person name="Chen C."/>
            <person name="Yan M."/>
            <person name="Daum C."/>
            <person name="Ng V."/>
            <person name="Clum A."/>
            <person name="Steindorff A."/>
            <person name="Ohm R.A."/>
            <person name="Martin F."/>
            <person name="Silar P."/>
            <person name="Natvig D.O."/>
            <person name="Lalanne C."/>
            <person name="Gautier V."/>
            <person name="Ament-Velasquez S.L."/>
            <person name="Kruys A."/>
            <person name="Hutchinson M.I."/>
            <person name="Powell A.J."/>
            <person name="Barry K."/>
            <person name="Miller A.N."/>
            <person name="Grigoriev I.V."/>
            <person name="Debuchy R."/>
            <person name="Gladieux P."/>
            <person name="Hiltunen Thoren M."/>
            <person name="Johannesson H."/>
        </authorList>
    </citation>
    <scope>NUCLEOTIDE SEQUENCE</scope>
    <source>
        <strain evidence="3">CBS 232.78</strain>
    </source>
</reference>
<dbReference type="EMBL" id="JAULSW010000005">
    <property type="protein sequence ID" value="KAK3382017.1"/>
    <property type="molecule type" value="Genomic_DNA"/>
</dbReference>
<dbReference type="AlphaFoldDB" id="A0AAE0NIB5"/>
<proteinExistence type="predicted"/>
<keyword evidence="2" id="KW-1133">Transmembrane helix</keyword>
<feature type="region of interest" description="Disordered" evidence="1">
    <location>
        <begin position="364"/>
        <end position="388"/>
    </location>
</feature>
<keyword evidence="2" id="KW-0812">Transmembrane</keyword>
<feature type="transmembrane region" description="Helical" evidence="2">
    <location>
        <begin position="76"/>
        <end position="99"/>
    </location>
</feature>
<organism evidence="3 4">
    <name type="scientific">Podospora didyma</name>
    <dbReference type="NCBI Taxonomy" id="330526"/>
    <lineage>
        <taxon>Eukaryota</taxon>
        <taxon>Fungi</taxon>
        <taxon>Dikarya</taxon>
        <taxon>Ascomycota</taxon>
        <taxon>Pezizomycotina</taxon>
        <taxon>Sordariomycetes</taxon>
        <taxon>Sordariomycetidae</taxon>
        <taxon>Sordariales</taxon>
        <taxon>Podosporaceae</taxon>
        <taxon>Podospora</taxon>
    </lineage>
</organism>
<feature type="region of interest" description="Disordered" evidence="1">
    <location>
        <begin position="139"/>
        <end position="171"/>
    </location>
</feature>
<evidence type="ECO:0000256" key="1">
    <source>
        <dbReference type="SAM" id="MobiDB-lite"/>
    </source>
</evidence>
<gene>
    <name evidence="3" type="ORF">B0H63DRAFT_451295</name>
</gene>
<feature type="region of interest" description="Disordered" evidence="1">
    <location>
        <begin position="259"/>
        <end position="345"/>
    </location>
</feature>
<keyword evidence="4" id="KW-1185">Reference proteome</keyword>
<reference evidence="3" key="2">
    <citation type="submission" date="2023-06" db="EMBL/GenBank/DDBJ databases">
        <authorList>
            <consortium name="Lawrence Berkeley National Laboratory"/>
            <person name="Haridas S."/>
            <person name="Hensen N."/>
            <person name="Bonometti L."/>
            <person name="Westerberg I."/>
            <person name="Brannstrom I.O."/>
            <person name="Guillou S."/>
            <person name="Cros-Aarteil S."/>
            <person name="Calhoun S."/>
            <person name="Kuo A."/>
            <person name="Mondo S."/>
            <person name="Pangilinan J."/>
            <person name="Riley R."/>
            <person name="LaButti K."/>
            <person name="Andreopoulos B."/>
            <person name="Lipzen A."/>
            <person name="Chen C."/>
            <person name="Yanf M."/>
            <person name="Daum C."/>
            <person name="Ng V."/>
            <person name="Clum A."/>
            <person name="Steindorff A."/>
            <person name="Ohm R."/>
            <person name="Martin F."/>
            <person name="Silar P."/>
            <person name="Natvig D."/>
            <person name="Lalanne C."/>
            <person name="Gautier V."/>
            <person name="Ament-velasquez S.L."/>
            <person name="Kruys A."/>
            <person name="Hutchinson M.I."/>
            <person name="Powell A.J."/>
            <person name="Barry K."/>
            <person name="Miller A.N."/>
            <person name="Grigoriev I.V."/>
            <person name="Debuchy R."/>
            <person name="Gladieux P."/>
            <person name="Thoren M.H."/>
            <person name="Johannesson H."/>
        </authorList>
    </citation>
    <scope>NUCLEOTIDE SEQUENCE</scope>
    <source>
        <strain evidence="3">CBS 232.78</strain>
    </source>
</reference>
<protein>
    <submittedName>
        <fullName evidence="3">Uncharacterized protein</fullName>
    </submittedName>
</protein>
<sequence>MYTSSTRRTQQTDESSARKMTSEIPLPLTDEEQMAVDHPITAEAGRSPVTALPLRLCLASFLSARRPLWDAALSKMAPMALALLMPTALTAITASMVVANSVALAHTELTRDHLHVANIVDHVVMLADRIVGTENRIADAEENQGRRPAPAGPNASSPLGDGYAQLARPPRIRNPNYRGLRASLYEPVLEELEAVQERLEPYHSEPGSSTVVQSPVYQADRPANAMPWSNSIEPSIQAAIANAAMRRDAPPAHVPAAPVHEESVYGSSPPSQPSRELSYATGRFSPPVGRESARGSVPPSFPATQNSAHGSASSAASSQETLHGRRRKRSESSSPERRPCLLSPPSICDRGHRRRCLYRSRQIVDDETEEDTPESQTEGDPSPFQWRESGQGIASLPISSPLAWSGYWGLAGRPLTFEDGGENGSGSALAWFIIYFVR</sequence>
<feature type="compositionally biased region" description="Basic and acidic residues" evidence="1">
    <location>
        <begin position="330"/>
        <end position="339"/>
    </location>
</feature>
<evidence type="ECO:0000313" key="3">
    <source>
        <dbReference type="EMBL" id="KAK3382017.1"/>
    </source>
</evidence>
<dbReference type="Proteomes" id="UP001285441">
    <property type="component" value="Unassembled WGS sequence"/>
</dbReference>
<feature type="compositionally biased region" description="Polar residues" evidence="1">
    <location>
        <begin position="1"/>
        <end position="14"/>
    </location>
</feature>
<feature type="compositionally biased region" description="Low complexity" evidence="1">
    <location>
        <begin position="307"/>
        <end position="318"/>
    </location>
</feature>
<comment type="caution">
    <text evidence="3">The sequence shown here is derived from an EMBL/GenBank/DDBJ whole genome shotgun (WGS) entry which is preliminary data.</text>
</comment>
<name>A0AAE0NIB5_9PEZI</name>
<evidence type="ECO:0000313" key="4">
    <source>
        <dbReference type="Proteomes" id="UP001285441"/>
    </source>
</evidence>
<evidence type="ECO:0000256" key="2">
    <source>
        <dbReference type="SAM" id="Phobius"/>
    </source>
</evidence>
<keyword evidence="2" id="KW-0472">Membrane</keyword>